<feature type="transmembrane region" description="Helical" evidence="1">
    <location>
        <begin position="120"/>
        <end position="138"/>
    </location>
</feature>
<dbReference type="EMBL" id="PIPP01000001">
    <property type="protein sequence ID" value="RUO38432.1"/>
    <property type="molecule type" value="Genomic_DNA"/>
</dbReference>
<dbReference type="Proteomes" id="UP000286934">
    <property type="component" value="Unassembled WGS sequence"/>
</dbReference>
<dbReference type="Pfam" id="PF11086">
    <property type="entry name" value="DUF2878"/>
    <property type="match status" value="1"/>
</dbReference>
<evidence type="ECO:0000256" key="1">
    <source>
        <dbReference type="SAM" id="Phobius"/>
    </source>
</evidence>
<evidence type="ECO:0008006" key="4">
    <source>
        <dbReference type="Google" id="ProtNLM"/>
    </source>
</evidence>
<dbReference type="RefSeq" id="WP_126805653.1">
    <property type="nucleotide sequence ID" value="NZ_PIPP01000001.1"/>
</dbReference>
<protein>
    <recommendedName>
        <fullName evidence="4">DUF2878 domain-containing protein</fullName>
    </recommendedName>
</protein>
<name>A0A432WXC3_9GAMM</name>
<keyword evidence="1" id="KW-0472">Membrane</keyword>
<proteinExistence type="predicted"/>
<feature type="transmembrane region" description="Helical" evidence="1">
    <location>
        <begin position="150"/>
        <end position="169"/>
    </location>
</feature>
<accession>A0A432WXC3</accession>
<organism evidence="2 3">
    <name type="scientific">Aliidiomarina shirensis</name>
    <dbReference type="NCBI Taxonomy" id="1048642"/>
    <lineage>
        <taxon>Bacteria</taxon>
        <taxon>Pseudomonadati</taxon>
        <taxon>Pseudomonadota</taxon>
        <taxon>Gammaproteobacteria</taxon>
        <taxon>Alteromonadales</taxon>
        <taxon>Idiomarinaceae</taxon>
        <taxon>Aliidiomarina</taxon>
    </lineage>
</organism>
<feature type="transmembrane region" description="Helical" evidence="1">
    <location>
        <begin position="67"/>
        <end position="88"/>
    </location>
</feature>
<dbReference type="OrthoDB" id="6522758at2"/>
<keyword evidence="1" id="KW-1133">Transmembrane helix</keyword>
<comment type="caution">
    <text evidence="2">The sequence shown here is derived from an EMBL/GenBank/DDBJ whole genome shotgun (WGS) entry which is preliminary data.</text>
</comment>
<evidence type="ECO:0000313" key="2">
    <source>
        <dbReference type="EMBL" id="RUO38432.1"/>
    </source>
</evidence>
<feature type="transmembrane region" description="Helical" evidence="1">
    <location>
        <begin position="94"/>
        <end position="113"/>
    </location>
</feature>
<dbReference type="InterPro" id="IPR021306">
    <property type="entry name" value="DUF2878"/>
</dbReference>
<gene>
    <name evidence="2" type="ORF">CWE13_01975</name>
</gene>
<evidence type="ECO:0000313" key="3">
    <source>
        <dbReference type="Proteomes" id="UP000286934"/>
    </source>
</evidence>
<keyword evidence="3" id="KW-1185">Reference proteome</keyword>
<keyword evidence="1" id="KW-0812">Transmembrane</keyword>
<reference evidence="3" key="1">
    <citation type="journal article" date="2018" name="Front. Microbiol.">
        <title>Genome-Based Analysis Reveals the Taxonomy and Diversity of the Family Idiomarinaceae.</title>
        <authorList>
            <person name="Liu Y."/>
            <person name="Lai Q."/>
            <person name="Shao Z."/>
        </authorList>
    </citation>
    <scope>NUCLEOTIDE SEQUENCE [LARGE SCALE GENOMIC DNA]</scope>
    <source>
        <strain evidence="3">AIS</strain>
    </source>
</reference>
<dbReference type="AlphaFoldDB" id="A0A432WXC3"/>
<feature type="transmembrane region" description="Helical" evidence="1">
    <location>
        <begin position="20"/>
        <end position="35"/>
    </location>
</feature>
<sequence length="193" mass="21874">MQIWHKLKQQILNLHRNPRLAGFVIFDFVWLSAVLGREQWIWLTGLLILLMFAATPKLLWQRRFAFLILLFAGLLAEFLTVYTGVISFTGTNWLPPWLILLWVGFTGMALIVFDWLRGKALLGALFGAIFGPITYFAGTRIDAAEILIGFPYAVAVYALMWGLLMVLVAKLVTPLPPVVPEESDTQHKDKHHG</sequence>